<reference evidence="1 2" key="1">
    <citation type="submission" date="2019-10" db="EMBL/GenBank/DDBJ databases">
        <title>The completed genome of Lactobacillus harbinensis M1.</title>
        <authorList>
            <person name="Zheng Y."/>
        </authorList>
    </citation>
    <scope>NUCLEOTIDE SEQUENCE [LARGE SCALE GENOMIC DNA]</scope>
    <source>
        <strain evidence="1 2">M1</strain>
    </source>
</reference>
<evidence type="ECO:0000313" key="2">
    <source>
        <dbReference type="Proteomes" id="UP000326779"/>
    </source>
</evidence>
<dbReference type="KEGG" id="lhb:D1010_13530"/>
<organism evidence="1 2">
    <name type="scientific">Schleiferilactobacillus harbinensis</name>
    <dbReference type="NCBI Taxonomy" id="304207"/>
    <lineage>
        <taxon>Bacteria</taxon>
        <taxon>Bacillati</taxon>
        <taxon>Bacillota</taxon>
        <taxon>Bacilli</taxon>
        <taxon>Lactobacillales</taxon>
        <taxon>Lactobacillaceae</taxon>
        <taxon>Schleiferilactobacillus</taxon>
    </lineage>
</organism>
<dbReference type="AlphaFoldDB" id="A0A5P8M7X0"/>
<accession>A0A5P8M7X0</accession>
<dbReference type="Proteomes" id="UP000326779">
    <property type="component" value="Chromosome"/>
</dbReference>
<sequence>MPNLDFGQVSSTAIGMTKELAADQEYNQYFEAFDNRAVTPGNPNAPIREPWSIYAQLGGFSDTAGGTGSITGSTIQFDYTVQFPPTSPTSGTLTAGGAPVKILERPSGQYPAGFRQNVGQTIFTVGDDGGGTSGFIGGKYQATVTYTMTPDDGGSTLK</sequence>
<dbReference type="RefSeq" id="WP_152261263.1">
    <property type="nucleotide sequence ID" value="NZ_CP045143.1"/>
</dbReference>
<dbReference type="EMBL" id="CP045143">
    <property type="protein sequence ID" value="QFR24315.1"/>
    <property type="molecule type" value="Genomic_DNA"/>
</dbReference>
<evidence type="ECO:0000313" key="1">
    <source>
        <dbReference type="EMBL" id="QFR24315.1"/>
    </source>
</evidence>
<gene>
    <name evidence="1" type="ORF">D1010_13530</name>
</gene>
<proteinExistence type="predicted"/>
<name>A0A5P8M7X0_9LACO</name>
<protein>
    <submittedName>
        <fullName evidence="1">Uncharacterized protein</fullName>
    </submittedName>
</protein>